<organism evidence="1 2">
    <name type="scientific">Fibrobacter intestinalis</name>
    <dbReference type="NCBI Taxonomy" id="28122"/>
    <lineage>
        <taxon>Bacteria</taxon>
        <taxon>Pseudomonadati</taxon>
        <taxon>Fibrobacterota</taxon>
        <taxon>Fibrobacteria</taxon>
        <taxon>Fibrobacterales</taxon>
        <taxon>Fibrobacteraceae</taxon>
        <taxon>Fibrobacter</taxon>
    </lineage>
</organism>
<protein>
    <submittedName>
        <fullName evidence="1">Uncharacterized protein</fullName>
    </submittedName>
</protein>
<proteinExistence type="predicted"/>
<evidence type="ECO:0000313" key="2">
    <source>
        <dbReference type="Proteomes" id="UP000184275"/>
    </source>
</evidence>
<evidence type="ECO:0000313" key="1">
    <source>
        <dbReference type="EMBL" id="SHK34574.1"/>
    </source>
</evidence>
<dbReference type="AlphaFoldDB" id="A0A1M6RQ84"/>
<dbReference type="EMBL" id="FRAW01000004">
    <property type="protein sequence ID" value="SHK34574.1"/>
    <property type="molecule type" value="Genomic_DNA"/>
</dbReference>
<accession>A0A1M6RQ84</accession>
<gene>
    <name evidence="1" type="ORF">SAMN05720469_10476</name>
</gene>
<dbReference type="Proteomes" id="UP000184275">
    <property type="component" value="Unassembled WGS sequence"/>
</dbReference>
<name>A0A1M6RQ84_9BACT</name>
<sequence length="102" mass="11090">MPQRIKLPLVSVAAKNVPNVAGVNTDECIAIENPSEPKFRGIFVGGECFALVTDSADAPKSFLEKTLTKKAALVVSAAFLEKDSLKLRLFACQLHENFHVFS</sequence>
<reference evidence="2" key="1">
    <citation type="submission" date="2016-11" db="EMBL/GenBank/DDBJ databases">
        <authorList>
            <person name="Varghese N."/>
            <person name="Submissions S."/>
        </authorList>
    </citation>
    <scope>NUCLEOTIDE SEQUENCE [LARGE SCALE GENOMIC DNA]</scope>
    <source>
        <strain evidence="2">UWOS</strain>
    </source>
</reference>
<keyword evidence="2" id="KW-1185">Reference proteome</keyword>